<dbReference type="RefSeq" id="WP_142887917.1">
    <property type="nucleotide sequence ID" value="NZ_VIKR01000001.1"/>
</dbReference>
<dbReference type="GO" id="GO:0101006">
    <property type="term" value="F:protein histidine phosphatase activity"/>
    <property type="evidence" value="ECO:0007669"/>
    <property type="project" value="InterPro"/>
</dbReference>
<dbReference type="GO" id="GO:0005737">
    <property type="term" value="C:cytoplasm"/>
    <property type="evidence" value="ECO:0007669"/>
    <property type="project" value="InterPro"/>
</dbReference>
<dbReference type="EMBL" id="VIKR01000001">
    <property type="protein sequence ID" value="TQV76557.1"/>
    <property type="molecule type" value="Genomic_DNA"/>
</dbReference>
<reference evidence="1 2" key="1">
    <citation type="submission" date="2019-06" db="EMBL/GenBank/DDBJ databases">
        <title>Draft genome of Aliikangiella marina GYP-15.</title>
        <authorList>
            <person name="Wang G."/>
        </authorList>
    </citation>
    <scope>NUCLEOTIDE SEQUENCE [LARGE SCALE GENOMIC DNA]</scope>
    <source>
        <strain evidence="1 2">GYP-15</strain>
    </source>
</reference>
<dbReference type="Gene3D" id="3.40.50.1240">
    <property type="entry name" value="Phosphoglycerate mutase-like"/>
    <property type="match status" value="1"/>
</dbReference>
<dbReference type="SUPFAM" id="SSF53254">
    <property type="entry name" value="Phosphoglycerate mutase-like"/>
    <property type="match status" value="1"/>
</dbReference>
<gene>
    <name evidence="1" type="primary">sixA</name>
    <name evidence="1" type="ORF">FLL45_00930</name>
</gene>
<name>A0A545TH51_9GAMM</name>
<dbReference type="NCBIfam" id="TIGR00249">
    <property type="entry name" value="sixA"/>
    <property type="match status" value="1"/>
</dbReference>
<dbReference type="OrthoDB" id="280692at2"/>
<sequence length="151" mass="16920">MRTLWIMRHGLAESQFETDFNRALSPVGEQQAASVARQILNDSAPLPQRMLVSPFRRTQETAQIVHPILAIDNPFETEDLLVHYGDHRILGDFLLALPDERIMIVSHMPIVASLCQYLSPGCNIVGFQTAQVAKLNFENGIGHLETVFLAQ</sequence>
<organism evidence="1 2">
    <name type="scientific">Aliikangiella marina</name>
    <dbReference type="NCBI Taxonomy" id="1712262"/>
    <lineage>
        <taxon>Bacteria</taxon>
        <taxon>Pseudomonadati</taxon>
        <taxon>Pseudomonadota</taxon>
        <taxon>Gammaproteobacteria</taxon>
        <taxon>Oceanospirillales</taxon>
        <taxon>Pleioneaceae</taxon>
        <taxon>Aliikangiella</taxon>
    </lineage>
</organism>
<dbReference type="AlphaFoldDB" id="A0A545TH51"/>
<accession>A0A545TH51</accession>
<dbReference type="SMART" id="SM00855">
    <property type="entry name" value="PGAM"/>
    <property type="match status" value="1"/>
</dbReference>
<protein>
    <submittedName>
        <fullName evidence="1">Phosphohistidine phosphatase SixA</fullName>
    </submittedName>
</protein>
<dbReference type="Pfam" id="PF00300">
    <property type="entry name" value="His_Phos_1"/>
    <property type="match status" value="1"/>
</dbReference>
<evidence type="ECO:0000313" key="1">
    <source>
        <dbReference type="EMBL" id="TQV76557.1"/>
    </source>
</evidence>
<dbReference type="InterPro" id="IPR004449">
    <property type="entry name" value="SixA"/>
</dbReference>
<comment type="caution">
    <text evidence="1">The sequence shown here is derived from an EMBL/GenBank/DDBJ whole genome shotgun (WGS) entry which is preliminary data.</text>
</comment>
<proteinExistence type="predicted"/>
<dbReference type="InterPro" id="IPR029033">
    <property type="entry name" value="His_PPase_superfam"/>
</dbReference>
<dbReference type="Proteomes" id="UP000317839">
    <property type="component" value="Unassembled WGS sequence"/>
</dbReference>
<keyword evidence="2" id="KW-1185">Reference proteome</keyword>
<dbReference type="CDD" id="cd07067">
    <property type="entry name" value="HP_PGM_like"/>
    <property type="match status" value="1"/>
</dbReference>
<dbReference type="InterPro" id="IPR013078">
    <property type="entry name" value="His_Pase_superF_clade-1"/>
</dbReference>
<evidence type="ECO:0000313" key="2">
    <source>
        <dbReference type="Proteomes" id="UP000317839"/>
    </source>
</evidence>